<dbReference type="Proteomes" id="UP000886251">
    <property type="component" value="Unassembled WGS sequence"/>
</dbReference>
<gene>
    <name evidence="3" type="ORF">ENI96_00270</name>
</gene>
<dbReference type="AlphaFoldDB" id="A0A831W628"/>
<dbReference type="InterPro" id="IPR036890">
    <property type="entry name" value="HATPase_C_sf"/>
</dbReference>
<reference evidence="3" key="1">
    <citation type="journal article" date="2020" name="mSystems">
        <title>Genome- and Community-Level Interaction Insights into Carbon Utilization and Element Cycling Functions of Hydrothermarchaeota in Hydrothermal Sediment.</title>
        <authorList>
            <person name="Zhou Z."/>
            <person name="Liu Y."/>
            <person name="Xu W."/>
            <person name="Pan J."/>
            <person name="Luo Z.H."/>
            <person name="Li M."/>
        </authorList>
    </citation>
    <scope>NUCLEOTIDE SEQUENCE [LARGE SCALE GENOMIC DNA]</scope>
    <source>
        <strain evidence="3">HyVt-443</strain>
    </source>
</reference>
<evidence type="ECO:0000313" key="3">
    <source>
        <dbReference type="EMBL" id="HEB94851.1"/>
    </source>
</evidence>
<proteinExistence type="predicted"/>
<comment type="caution">
    <text evidence="3">The sequence shown here is derived from an EMBL/GenBank/DDBJ whole genome shotgun (WGS) entry which is preliminary data.</text>
</comment>
<accession>A0A831W628</accession>
<dbReference type="SUPFAM" id="SSF55874">
    <property type="entry name" value="ATPase domain of HSP90 chaperone/DNA topoisomerase II/histidine kinase"/>
    <property type="match status" value="1"/>
</dbReference>
<dbReference type="EMBL" id="DRKP01000006">
    <property type="protein sequence ID" value="HEB94851.1"/>
    <property type="molecule type" value="Genomic_DNA"/>
</dbReference>
<organism evidence="3 4">
    <name type="scientific">Sedimenticola thiotaurini</name>
    <dbReference type="NCBI Taxonomy" id="1543721"/>
    <lineage>
        <taxon>Bacteria</taxon>
        <taxon>Pseudomonadati</taxon>
        <taxon>Pseudomonadota</taxon>
        <taxon>Gammaproteobacteria</taxon>
        <taxon>Chromatiales</taxon>
        <taxon>Sedimenticolaceae</taxon>
        <taxon>Sedimenticola</taxon>
    </lineage>
</organism>
<feature type="domain" description="Histidine kinase" evidence="2">
    <location>
        <begin position="9"/>
        <end position="222"/>
    </location>
</feature>
<dbReference type="SMART" id="SM00387">
    <property type="entry name" value="HATPase_c"/>
    <property type="match status" value="1"/>
</dbReference>
<dbReference type="PROSITE" id="PS50109">
    <property type="entry name" value="HIS_KIN"/>
    <property type="match status" value="1"/>
</dbReference>
<dbReference type="Gene3D" id="3.30.565.10">
    <property type="entry name" value="Histidine kinase-like ATPase, C-terminal domain"/>
    <property type="match status" value="1"/>
</dbReference>
<protein>
    <submittedName>
        <fullName evidence="3">HAMP domain-containing histidine kinase</fullName>
    </submittedName>
</protein>
<dbReference type="InterPro" id="IPR005467">
    <property type="entry name" value="His_kinase_dom"/>
</dbReference>
<keyword evidence="1" id="KW-0597">Phosphoprotein</keyword>
<dbReference type="PANTHER" id="PTHR43547">
    <property type="entry name" value="TWO-COMPONENT HISTIDINE KINASE"/>
    <property type="match status" value="1"/>
</dbReference>
<dbReference type="Pfam" id="PF02518">
    <property type="entry name" value="HATPase_c"/>
    <property type="match status" value="1"/>
</dbReference>
<evidence type="ECO:0000259" key="2">
    <source>
        <dbReference type="PROSITE" id="PS50109"/>
    </source>
</evidence>
<dbReference type="PANTHER" id="PTHR43547:SF2">
    <property type="entry name" value="HYBRID SIGNAL TRANSDUCTION HISTIDINE KINASE C"/>
    <property type="match status" value="1"/>
</dbReference>
<dbReference type="GO" id="GO:0000155">
    <property type="term" value="F:phosphorelay sensor kinase activity"/>
    <property type="evidence" value="ECO:0007669"/>
    <property type="project" value="TreeGrafter"/>
</dbReference>
<keyword evidence="3" id="KW-0808">Transferase</keyword>
<keyword evidence="3" id="KW-0418">Kinase</keyword>
<sequence>MQFADILASLIHDMKNSLGMVINTLEELTGDAVDGDRSRARMVALQHEAKRLNSNLIELLTLYKIENDRISANIEQVNVDEFLEEVVLDNRAVAHSRDIELTWVCDPDLDGYFDEGLVRGVLNNLIGNGLRYTRRRLEVHGEQQGDYLVLSVQDDGDGFPEAMLEAQDHPAAAMDGGSGRTHLGIYFSRLVAGLHREGDRRGYIRLENGGSLGGGCFSLHLP</sequence>
<dbReference type="InterPro" id="IPR003594">
    <property type="entry name" value="HATPase_dom"/>
</dbReference>
<evidence type="ECO:0000313" key="4">
    <source>
        <dbReference type="Proteomes" id="UP000886251"/>
    </source>
</evidence>
<evidence type="ECO:0000256" key="1">
    <source>
        <dbReference type="ARBA" id="ARBA00022553"/>
    </source>
</evidence>
<name>A0A831W628_9GAMM</name>